<evidence type="ECO:0000313" key="1">
    <source>
        <dbReference type="EMBL" id="CAJ2661675.1"/>
    </source>
</evidence>
<keyword evidence="2" id="KW-1185">Reference proteome</keyword>
<organism evidence="1 2">
    <name type="scientific">Trifolium pratense</name>
    <name type="common">Red clover</name>
    <dbReference type="NCBI Taxonomy" id="57577"/>
    <lineage>
        <taxon>Eukaryota</taxon>
        <taxon>Viridiplantae</taxon>
        <taxon>Streptophyta</taxon>
        <taxon>Embryophyta</taxon>
        <taxon>Tracheophyta</taxon>
        <taxon>Spermatophyta</taxon>
        <taxon>Magnoliopsida</taxon>
        <taxon>eudicotyledons</taxon>
        <taxon>Gunneridae</taxon>
        <taxon>Pentapetalae</taxon>
        <taxon>rosids</taxon>
        <taxon>fabids</taxon>
        <taxon>Fabales</taxon>
        <taxon>Fabaceae</taxon>
        <taxon>Papilionoideae</taxon>
        <taxon>50 kb inversion clade</taxon>
        <taxon>NPAAA clade</taxon>
        <taxon>Hologalegina</taxon>
        <taxon>IRL clade</taxon>
        <taxon>Trifolieae</taxon>
        <taxon>Trifolium</taxon>
    </lineage>
</organism>
<name>A0ACB0KZD6_TRIPR</name>
<reference evidence="1" key="1">
    <citation type="submission" date="2023-10" db="EMBL/GenBank/DDBJ databases">
        <authorList>
            <person name="Rodriguez Cubillos JULIANA M."/>
            <person name="De Vega J."/>
        </authorList>
    </citation>
    <scope>NUCLEOTIDE SEQUENCE</scope>
</reference>
<evidence type="ECO:0000313" key="2">
    <source>
        <dbReference type="Proteomes" id="UP001177021"/>
    </source>
</evidence>
<protein>
    <submittedName>
        <fullName evidence="1">Uncharacterized protein</fullName>
    </submittedName>
</protein>
<comment type="caution">
    <text evidence="1">The sequence shown here is derived from an EMBL/GenBank/DDBJ whole genome shotgun (WGS) entry which is preliminary data.</text>
</comment>
<gene>
    <name evidence="1" type="ORF">MILVUS5_LOCUS27346</name>
</gene>
<dbReference type="EMBL" id="CASHSV030000409">
    <property type="protein sequence ID" value="CAJ2661675.1"/>
    <property type="molecule type" value="Genomic_DNA"/>
</dbReference>
<proteinExistence type="predicted"/>
<sequence>MTIRKNAFSVIERVFERHGATALDTPVFELRETLMGKYGEDSKLIYDLADQGGELCSLRYDLTVPFARFIAMNGLTSLKSYQIAKVYRRDNPSKGRYREFYQCDFDIAGPSEKMAPDFEVVRILTELLEELEIGDFEVKLNHRKLLDGMMQICGVPPEKFRTICSSIDKLDKQPFEQIRKEMVEEKGLTAETADRIVTFVKEKGHPLTLLSKLKQEGSAFLENAGSVDALNDLEILFNALDKSKRLDKNQMARPTETEVLVSILGNDVTLARELAGELWDAGVKAEFLVNKRLPKHFDYAKESRIPWMILVGEQEIKEGTLQLKHFEAGSVVNINIPRENFVEELWKRLNP</sequence>
<dbReference type="Proteomes" id="UP001177021">
    <property type="component" value="Unassembled WGS sequence"/>
</dbReference>
<accession>A0ACB0KZD6</accession>